<feature type="transmembrane region" description="Helical" evidence="11">
    <location>
        <begin position="12"/>
        <end position="33"/>
    </location>
</feature>
<dbReference type="InterPro" id="IPR006694">
    <property type="entry name" value="Fatty_acid_hydroxylase"/>
</dbReference>
<evidence type="ECO:0000256" key="4">
    <source>
        <dbReference type="ARBA" id="ARBA00022692"/>
    </source>
</evidence>
<comment type="subcellular location">
    <subcellularLocation>
        <location evidence="1">Endoplasmic reticulum membrane</location>
        <topology evidence="1">Multi-pass membrane protein</topology>
    </subcellularLocation>
</comment>
<comment type="catalytic activity">
    <reaction evidence="10">
        <text>a long-chain fatty aldehyde + 2 NADPH + O2 + H(+) = a long-chain alkane + formate + 2 NADP(+) + H2O</text>
        <dbReference type="Rhea" id="RHEA:21440"/>
        <dbReference type="ChEBI" id="CHEBI:15377"/>
        <dbReference type="ChEBI" id="CHEBI:15378"/>
        <dbReference type="ChEBI" id="CHEBI:15379"/>
        <dbReference type="ChEBI" id="CHEBI:15740"/>
        <dbReference type="ChEBI" id="CHEBI:17176"/>
        <dbReference type="ChEBI" id="CHEBI:57783"/>
        <dbReference type="ChEBI" id="CHEBI:58349"/>
        <dbReference type="ChEBI" id="CHEBI:83563"/>
        <dbReference type="EC" id="4.1.99.5"/>
    </reaction>
</comment>
<evidence type="ECO:0000313" key="14">
    <source>
        <dbReference type="Proteomes" id="UP001210211"/>
    </source>
</evidence>
<evidence type="ECO:0000256" key="5">
    <source>
        <dbReference type="ARBA" id="ARBA00022824"/>
    </source>
</evidence>
<evidence type="ECO:0000256" key="2">
    <source>
        <dbReference type="ARBA" id="ARBA00009324"/>
    </source>
</evidence>
<dbReference type="GO" id="GO:0005506">
    <property type="term" value="F:iron ion binding"/>
    <property type="evidence" value="ECO:0007669"/>
    <property type="project" value="InterPro"/>
</dbReference>
<keyword evidence="4 11" id="KW-0812">Transmembrane</keyword>
<keyword evidence="7 11" id="KW-1133">Transmembrane helix</keyword>
<dbReference type="EC" id="4.1.99.5" evidence="3"/>
<evidence type="ECO:0000256" key="9">
    <source>
        <dbReference type="ARBA" id="ARBA00023239"/>
    </source>
</evidence>
<feature type="transmembrane region" description="Helical" evidence="11">
    <location>
        <begin position="88"/>
        <end position="108"/>
    </location>
</feature>
<evidence type="ECO:0000256" key="1">
    <source>
        <dbReference type="ARBA" id="ARBA00004477"/>
    </source>
</evidence>
<comment type="similarity">
    <text evidence="2">Belongs to the sterol desaturase family.</text>
</comment>
<name>A0AAD6ESJ5_9POAL</name>
<proteinExistence type="inferred from homology"/>
<dbReference type="AlphaFoldDB" id="A0AAD6ESJ5"/>
<dbReference type="PANTHER" id="PTHR11863">
    <property type="entry name" value="STEROL DESATURASE"/>
    <property type="match status" value="1"/>
</dbReference>
<gene>
    <name evidence="13" type="ORF">LUZ61_003211</name>
</gene>
<keyword evidence="5" id="KW-0256">Endoplasmic reticulum</keyword>
<reference evidence="13 14" key="1">
    <citation type="journal article" date="2022" name="Cell">
        <title>Repeat-based holocentromeres influence genome architecture and karyotype evolution.</title>
        <authorList>
            <person name="Hofstatter P.G."/>
            <person name="Thangavel G."/>
            <person name="Lux T."/>
            <person name="Neumann P."/>
            <person name="Vondrak T."/>
            <person name="Novak P."/>
            <person name="Zhang M."/>
            <person name="Costa L."/>
            <person name="Castellani M."/>
            <person name="Scott A."/>
            <person name="Toegelov H."/>
            <person name="Fuchs J."/>
            <person name="Mata-Sucre Y."/>
            <person name="Dias Y."/>
            <person name="Vanzela A.L.L."/>
            <person name="Huettel B."/>
            <person name="Almeida C.C.S."/>
            <person name="Simkova H."/>
            <person name="Souza G."/>
            <person name="Pedrosa-Harand A."/>
            <person name="Macas J."/>
            <person name="Mayer K.F.X."/>
            <person name="Houben A."/>
            <person name="Marques A."/>
        </authorList>
    </citation>
    <scope>NUCLEOTIDE SEQUENCE [LARGE SCALE GENOMIC DNA]</scope>
    <source>
        <strain evidence="13">RhyTen1mFocal</strain>
    </source>
</reference>
<evidence type="ECO:0000256" key="3">
    <source>
        <dbReference type="ARBA" id="ARBA00013146"/>
    </source>
</evidence>
<sequence>MAFYLYDELVESVIPVLVYWIYSGIFVVLGDKLDKYRLHSKAEEDTKNFVSKSTVIKGVLLQQLVQIVVSTVLLALTKDEIPRPNPPLFIIAVQFFIGIFVLDTWQYFIHRYMHINQYLYKRIHSKHHLLIVPYAYGTLYNHPLEGLIMDTVGGSLAFLVSGMTPSVAVYFFSFVTIKAIDVHTGIYWPLNIFHFFFPNNAAYHDVHHQLYGTKFNYEQPFFISWDKIMGTYMPYSLEKRKEGGYTVQPIRASKD</sequence>
<keyword evidence="14" id="KW-1185">Reference proteome</keyword>
<evidence type="ECO:0000256" key="11">
    <source>
        <dbReference type="SAM" id="Phobius"/>
    </source>
</evidence>
<feature type="domain" description="Fatty acid hydroxylase" evidence="12">
    <location>
        <begin position="96"/>
        <end position="231"/>
    </location>
</feature>
<protein>
    <recommendedName>
        <fullName evidence="3">aldehyde oxygenase (deformylating)</fullName>
        <ecNumber evidence="3">4.1.99.5</ecNumber>
    </recommendedName>
</protein>
<comment type="caution">
    <text evidence="13">The sequence shown here is derived from an EMBL/GenBank/DDBJ whole genome shotgun (WGS) entry which is preliminary data.</text>
</comment>
<evidence type="ECO:0000256" key="8">
    <source>
        <dbReference type="ARBA" id="ARBA00023136"/>
    </source>
</evidence>
<feature type="transmembrane region" description="Helical" evidence="11">
    <location>
        <begin position="128"/>
        <end position="144"/>
    </location>
</feature>
<dbReference type="Proteomes" id="UP001210211">
    <property type="component" value="Unassembled WGS sequence"/>
</dbReference>
<dbReference type="InterPro" id="IPR050307">
    <property type="entry name" value="Sterol_Desaturase_Related"/>
</dbReference>
<evidence type="ECO:0000256" key="6">
    <source>
        <dbReference type="ARBA" id="ARBA00022857"/>
    </source>
</evidence>
<feature type="transmembrane region" description="Helical" evidence="11">
    <location>
        <begin position="156"/>
        <end position="177"/>
    </location>
</feature>
<dbReference type="EMBL" id="JAMRDG010000001">
    <property type="protein sequence ID" value="KAJ3699506.1"/>
    <property type="molecule type" value="Genomic_DNA"/>
</dbReference>
<keyword evidence="8 11" id="KW-0472">Membrane</keyword>
<evidence type="ECO:0000259" key="12">
    <source>
        <dbReference type="Pfam" id="PF04116"/>
    </source>
</evidence>
<dbReference type="GO" id="GO:0005789">
    <property type="term" value="C:endoplasmic reticulum membrane"/>
    <property type="evidence" value="ECO:0007669"/>
    <property type="project" value="UniProtKB-SubCell"/>
</dbReference>
<dbReference type="Pfam" id="PF04116">
    <property type="entry name" value="FA_hydroxylase"/>
    <property type="match status" value="1"/>
</dbReference>
<evidence type="ECO:0000313" key="13">
    <source>
        <dbReference type="EMBL" id="KAJ3699506.1"/>
    </source>
</evidence>
<keyword evidence="6" id="KW-0521">NADP</keyword>
<accession>A0AAD6ESJ5</accession>
<evidence type="ECO:0000256" key="10">
    <source>
        <dbReference type="ARBA" id="ARBA00047909"/>
    </source>
</evidence>
<keyword evidence="9" id="KW-0456">Lyase</keyword>
<organism evidence="13 14">
    <name type="scientific">Rhynchospora tenuis</name>
    <dbReference type="NCBI Taxonomy" id="198213"/>
    <lineage>
        <taxon>Eukaryota</taxon>
        <taxon>Viridiplantae</taxon>
        <taxon>Streptophyta</taxon>
        <taxon>Embryophyta</taxon>
        <taxon>Tracheophyta</taxon>
        <taxon>Spermatophyta</taxon>
        <taxon>Magnoliopsida</taxon>
        <taxon>Liliopsida</taxon>
        <taxon>Poales</taxon>
        <taxon>Cyperaceae</taxon>
        <taxon>Cyperoideae</taxon>
        <taxon>Rhynchosporeae</taxon>
        <taxon>Rhynchospora</taxon>
    </lineage>
</organism>
<evidence type="ECO:0000256" key="7">
    <source>
        <dbReference type="ARBA" id="ARBA00022989"/>
    </source>
</evidence>
<dbReference type="GO" id="GO:0016491">
    <property type="term" value="F:oxidoreductase activity"/>
    <property type="evidence" value="ECO:0007669"/>
    <property type="project" value="InterPro"/>
</dbReference>
<feature type="transmembrane region" description="Helical" evidence="11">
    <location>
        <begin position="54"/>
        <end position="76"/>
    </location>
</feature>
<dbReference type="GO" id="GO:0071771">
    <property type="term" value="F:aldehyde oxygenase (deformylating) activity"/>
    <property type="evidence" value="ECO:0007669"/>
    <property type="project" value="UniProtKB-EC"/>
</dbReference>
<dbReference type="GO" id="GO:0008610">
    <property type="term" value="P:lipid biosynthetic process"/>
    <property type="evidence" value="ECO:0007669"/>
    <property type="project" value="InterPro"/>
</dbReference>